<evidence type="ECO:0000313" key="6">
    <source>
        <dbReference type="EMBL" id="SCL98931.1"/>
    </source>
</evidence>
<evidence type="ECO:0000256" key="1">
    <source>
        <dbReference type="ARBA" id="ARBA00004394"/>
    </source>
</evidence>
<feature type="domain" description="PDZ GRASP-type" evidence="5">
    <location>
        <begin position="11"/>
        <end position="104"/>
    </location>
</feature>
<protein>
    <submittedName>
        <fullName evidence="7">Golgi re-assembly stacking protein, putative</fullName>
    </submittedName>
</protein>
<dbReference type="Pfam" id="PF04495">
    <property type="entry name" value="GRASP55_65"/>
    <property type="match status" value="1"/>
</dbReference>
<dbReference type="InterPro" id="IPR024958">
    <property type="entry name" value="GRASP_PDZ"/>
</dbReference>
<dbReference type="InterPro" id="IPR007583">
    <property type="entry name" value="GRASP55_65"/>
</dbReference>
<dbReference type="VEuPathDB" id="PlasmoDB:PCHAS_0501700"/>
<accession>A0A077X878</accession>
<organism evidence="7 8">
    <name type="scientific">Plasmodium chabaudi chabaudi</name>
    <dbReference type="NCBI Taxonomy" id="31271"/>
    <lineage>
        <taxon>Eukaryota</taxon>
        <taxon>Sar</taxon>
        <taxon>Alveolata</taxon>
        <taxon>Apicomplexa</taxon>
        <taxon>Aconoidasida</taxon>
        <taxon>Haemosporida</taxon>
        <taxon>Plasmodiidae</taxon>
        <taxon>Plasmodium</taxon>
        <taxon>Plasmodium (Vinckeia)</taxon>
    </lineage>
</organism>
<dbReference type="PANTHER" id="PTHR12893">
    <property type="entry name" value="GOLGI REASSEMBLY STACKING PROTEIN GRASP"/>
    <property type="match status" value="1"/>
</dbReference>
<evidence type="ECO:0000256" key="4">
    <source>
        <dbReference type="ARBA" id="ARBA00023136"/>
    </source>
</evidence>
<dbReference type="RefSeq" id="XP_016655137.1">
    <property type="nucleotide sequence ID" value="XM_016800087.1"/>
</dbReference>
<evidence type="ECO:0000256" key="2">
    <source>
        <dbReference type="ARBA" id="ARBA00022737"/>
    </source>
</evidence>
<proteinExistence type="predicted"/>
<reference evidence="7" key="2">
    <citation type="submission" date="2014-05" db="EMBL/GenBank/DDBJ databases">
        <authorList>
            <person name="Aslett M.A."/>
            <person name="De Silva N."/>
        </authorList>
    </citation>
    <scope>NUCLEOTIDE SEQUENCE</scope>
    <source>
        <strain evidence="7">AS</strain>
    </source>
</reference>
<dbReference type="AlphaFoldDB" id="A0A077X878"/>
<evidence type="ECO:0000313" key="8">
    <source>
        <dbReference type="Proteomes" id="UP000071118"/>
    </source>
</evidence>
<comment type="subcellular location">
    <subcellularLocation>
        <location evidence="1">Golgi apparatus membrane</location>
    </subcellularLocation>
</comment>
<keyword evidence="3" id="KW-0333">Golgi apparatus</keyword>
<dbReference type="GO" id="GO:0000139">
    <property type="term" value="C:Golgi membrane"/>
    <property type="evidence" value="ECO:0007669"/>
    <property type="project" value="UniProtKB-SubCell"/>
</dbReference>
<dbReference type="Gene3D" id="2.30.42.10">
    <property type="match status" value="2"/>
</dbReference>
<evidence type="ECO:0000256" key="3">
    <source>
        <dbReference type="ARBA" id="ARBA00023034"/>
    </source>
</evidence>
<dbReference type="PANTHER" id="PTHR12893:SF0">
    <property type="entry name" value="GRASP65"/>
    <property type="match status" value="1"/>
</dbReference>
<dbReference type="Proteomes" id="UP000071118">
    <property type="component" value="Chromosome 5"/>
</dbReference>
<dbReference type="GeneID" id="3487359"/>
<dbReference type="InterPro" id="IPR036034">
    <property type="entry name" value="PDZ_sf"/>
</dbReference>
<keyword evidence="4" id="KW-0472">Membrane</keyword>
<evidence type="ECO:0000313" key="7">
    <source>
        <dbReference type="EMBL" id="VTZ67353.1"/>
    </source>
</evidence>
<dbReference type="KEGG" id="pcb:PCHAS_0501700"/>
<reference evidence="7" key="3">
    <citation type="submission" date="2019-05" db="EMBL/GenBank/DDBJ databases">
        <authorList>
            <consortium name="Pathogen Informatics"/>
        </authorList>
    </citation>
    <scope>NUCLEOTIDE SEQUENCE</scope>
    <source>
        <strain evidence="6 9">AJ</strain>
        <strain evidence="7">AS</strain>
    </source>
</reference>
<evidence type="ECO:0000259" key="5">
    <source>
        <dbReference type="PROSITE" id="PS51865"/>
    </source>
</evidence>
<dbReference type="EMBL" id="LT608171">
    <property type="protein sequence ID" value="SCL98931.1"/>
    <property type="molecule type" value="Genomic_DNA"/>
</dbReference>
<evidence type="ECO:0000313" key="9">
    <source>
        <dbReference type="Proteomes" id="UP000507163"/>
    </source>
</evidence>
<gene>
    <name evidence="6" type="primary">GRASP</name>
    <name evidence="6" type="ORF">PCHAJ_000066700</name>
    <name evidence="7" type="ORF">PCHAS_0501700</name>
</gene>
<sequence length="439" mass="51304">MGAGQTKENNGGYRIIKISKNGPASKCNLEIFFDYIVKIDDVILLDESINTYNNFIDKVKNYENKELILYVYNCRYAKMKEIKIVPKKWSGNGLLGININYERFNALYEGVRILKTLNNSSDFECNLMEDTDYIIGHENNIIRNKKELTEYLDNNINIKNQDDLCKSQMYIYNSNTEMIRKIKINLDEIWKNIEFLEDSIKAKHLQAIPICNKENLNNITEENNFKEICFPQNNGLEKHEHGSDEYSVEYDKEMMKSQKKDQFNYFNSGNVASLSTNSEYNNDNRIINFHKSEKISNEYVCSKDNNTDNILLAQNTNEVSEIDDFCYTNQQTNISVGVKNDNKNSYDENSTIEIEKDEIKRCGIVNSEEEFNNASDSSECSDKRKNNYSEYVKNMKIYTDEMTEIYESMRRNNEILNNIKQMKILETPLDGYNELVGNK</sequence>
<dbReference type="OrthoDB" id="3318at2759"/>
<keyword evidence="2" id="KW-0677">Repeat</keyword>
<keyword evidence="8" id="KW-1185">Reference proteome</keyword>
<dbReference type="Proteomes" id="UP000507163">
    <property type="component" value="Chromosome 5"/>
</dbReference>
<dbReference type="GO" id="GO:0007030">
    <property type="term" value="P:Golgi organization"/>
    <property type="evidence" value="ECO:0007669"/>
    <property type="project" value="TreeGrafter"/>
</dbReference>
<name>A0A077X878_PLACU</name>
<dbReference type="SUPFAM" id="SSF50156">
    <property type="entry name" value="PDZ domain-like"/>
    <property type="match status" value="1"/>
</dbReference>
<dbReference type="EMBL" id="LK022882">
    <property type="protein sequence ID" value="VTZ67353.1"/>
    <property type="molecule type" value="Genomic_DNA"/>
</dbReference>
<reference evidence="7 8" key="1">
    <citation type="journal article" date="2014" name="BMC Biol.">
        <title>A comprehensive evaluation of rodent malaria parasite genomes and gene expression.</title>
        <authorList>
            <person name="Otto T.D."/>
            <person name="Bohme U."/>
            <person name="Jackson A.P."/>
            <person name="Hunt M."/>
            <person name="Franke-Fayard B."/>
            <person name="Hoeijmakers W.A."/>
            <person name="Religa A.A."/>
            <person name="Robertson L."/>
            <person name="Sanders M."/>
            <person name="Ogun S.A."/>
            <person name="Cunningham D."/>
            <person name="Erhart A."/>
            <person name="Billker O."/>
            <person name="Khan S.M."/>
            <person name="Stunnenberg H.G."/>
            <person name="Langhorne J."/>
            <person name="Holder A.A."/>
            <person name="Waters A.P."/>
            <person name="Newbold C.I."/>
            <person name="Pain A."/>
            <person name="Berriman M."/>
            <person name="Janse C.J."/>
        </authorList>
    </citation>
    <scope>NUCLEOTIDE SEQUENCE [LARGE SCALE GENOMIC DNA]</scope>
    <source>
        <strain evidence="7 8">AS</strain>
    </source>
</reference>
<dbReference type="PROSITE" id="PS51865">
    <property type="entry name" value="PDZ_GRASP"/>
    <property type="match status" value="1"/>
</dbReference>